<evidence type="ECO:0000313" key="6">
    <source>
        <dbReference type="EMBL" id="VIP04552.1"/>
    </source>
</evidence>
<evidence type="ECO:0000256" key="2">
    <source>
        <dbReference type="ARBA" id="ARBA00022679"/>
    </source>
</evidence>
<feature type="transmembrane region" description="Helical" evidence="4">
    <location>
        <begin position="137"/>
        <end position="162"/>
    </location>
</feature>
<dbReference type="KEGG" id="tim:GMBLW1_46410"/>
<dbReference type="InParanoid" id="A0A6C2YUK8"/>
<feature type="transmembrane region" description="Helical" evidence="4">
    <location>
        <begin position="83"/>
        <end position="101"/>
    </location>
</feature>
<dbReference type="EMBL" id="LR593887">
    <property type="protein sequence ID" value="VTS06465.1"/>
    <property type="molecule type" value="Genomic_DNA"/>
</dbReference>
<keyword evidence="4" id="KW-1133">Transmembrane helix</keyword>
<feature type="transmembrane region" description="Helical" evidence="4">
    <location>
        <begin position="285"/>
        <end position="303"/>
    </location>
</feature>
<dbReference type="EMBL" id="LR586016">
    <property type="protein sequence ID" value="VIP04552.1"/>
    <property type="molecule type" value="Genomic_DNA"/>
</dbReference>
<organism evidence="6">
    <name type="scientific">Tuwongella immobilis</name>
    <dbReference type="NCBI Taxonomy" id="692036"/>
    <lineage>
        <taxon>Bacteria</taxon>
        <taxon>Pseudomonadati</taxon>
        <taxon>Planctomycetota</taxon>
        <taxon>Planctomycetia</taxon>
        <taxon>Gemmatales</taxon>
        <taxon>Gemmataceae</taxon>
        <taxon>Tuwongella</taxon>
    </lineage>
</organism>
<evidence type="ECO:0000313" key="7">
    <source>
        <dbReference type="Proteomes" id="UP000464378"/>
    </source>
</evidence>
<keyword evidence="7" id="KW-1185">Reference proteome</keyword>
<proteinExistence type="predicted"/>
<dbReference type="Pfam" id="PF01553">
    <property type="entry name" value="Acyltransferase"/>
    <property type="match status" value="1"/>
</dbReference>
<accession>A0A6C2YUK8</accession>
<dbReference type="CDD" id="cd07989">
    <property type="entry name" value="LPLAT_AGPAT-like"/>
    <property type="match status" value="1"/>
</dbReference>
<dbReference type="PANTHER" id="PTHR10434:SF11">
    <property type="entry name" value="1-ACYL-SN-GLYCEROL-3-PHOSPHATE ACYLTRANSFERASE"/>
    <property type="match status" value="1"/>
</dbReference>
<gene>
    <name evidence="6" type="ORF">GMBLW1_46410</name>
</gene>
<feature type="transmembrane region" description="Helical" evidence="4">
    <location>
        <begin position="309"/>
        <end position="329"/>
    </location>
</feature>
<protein>
    <recommendedName>
        <fullName evidence="5">Phospholipid/glycerol acyltransferase domain-containing protein</fullName>
    </recommendedName>
</protein>
<keyword evidence="4" id="KW-0812">Transmembrane</keyword>
<dbReference type="GO" id="GO:0003841">
    <property type="term" value="F:1-acylglycerol-3-phosphate O-acyltransferase activity"/>
    <property type="evidence" value="ECO:0007669"/>
    <property type="project" value="TreeGrafter"/>
</dbReference>
<feature type="transmembrane region" description="Helical" evidence="4">
    <location>
        <begin position="228"/>
        <end position="249"/>
    </location>
</feature>
<dbReference type="PANTHER" id="PTHR10434">
    <property type="entry name" value="1-ACYL-SN-GLYCEROL-3-PHOSPHATE ACYLTRANSFERASE"/>
    <property type="match status" value="1"/>
</dbReference>
<feature type="domain" description="Phospholipid/glycerol acyltransferase" evidence="5">
    <location>
        <begin position="445"/>
        <end position="563"/>
    </location>
</feature>
<evidence type="ECO:0000256" key="1">
    <source>
        <dbReference type="ARBA" id="ARBA00005189"/>
    </source>
</evidence>
<feature type="transmembrane region" description="Helical" evidence="4">
    <location>
        <begin position="390"/>
        <end position="410"/>
    </location>
</feature>
<comment type="pathway">
    <text evidence="1">Lipid metabolism.</text>
</comment>
<evidence type="ECO:0000256" key="4">
    <source>
        <dbReference type="SAM" id="Phobius"/>
    </source>
</evidence>
<dbReference type="Proteomes" id="UP000464378">
    <property type="component" value="Chromosome"/>
</dbReference>
<dbReference type="AlphaFoldDB" id="A0A6C2YUK8"/>
<keyword evidence="4" id="KW-0472">Membrane</keyword>
<feature type="transmembrane region" description="Helical" evidence="4">
    <location>
        <begin position="341"/>
        <end position="362"/>
    </location>
</feature>
<reference evidence="6" key="1">
    <citation type="submission" date="2019-04" db="EMBL/GenBank/DDBJ databases">
        <authorList>
            <consortium name="Science for Life Laboratories"/>
        </authorList>
    </citation>
    <scope>NUCLEOTIDE SEQUENCE</scope>
    <source>
        <strain evidence="6">MBLW1</strain>
    </source>
</reference>
<keyword evidence="2 6" id="KW-0808">Transferase</keyword>
<name>A0A6C2YUK8_9BACT</name>
<feature type="transmembrane region" description="Helical" evidence="4">
    <location>
        <begin position="174"/>
        <end position="195"/>
    </location>
</feature>
<feature type="transmembrane region" description="Helical" evidence="4">
    <location>
        <begin position="49"/>
        <end position="71"/>
    </location>
</feature>
<dbReference type="SUPFAM" id="SSF69593">
    <property type="entry name" value="Glycerol-3-phosphate (1)-acyltransferase"/>
    <property type="match status" value="1"/>
</dbReference>
<evidence type="ECO:0000259" key="5">
    <source>
        <dbReference type="SMART" id="SM00563"/>
    </source>
</evidence>
<dbReference type="GO" id="GO:0006654">
    <property type="term" value="P:phosphatidic acid biosynthetic process"/>
    <property type="evidence" value="ECO:0007669"/>
    <property type="project" value="TreeGrafter"/>
</dbReference>
<feature type="transmembrane region" description="Helical" evidence="4">
    <location>
        <begin position="261"/>
        <end position="278"/>
    </location>
</feature>
<dbReference type="RefSeq" id="WP_162659623.1">
    <property type="nucleotide sequence ID" value="NZ_LR593887.1"/>
</dbReference>
<dbReference type="SMART" id="SM00563">
    <property type="entry name" value="PlsC"/>
    <property type="match status" value="1"/>
</dbReference>
<sequence length="651" mass="71513">MTPGEPAAPKQLTLLWLAFLTRVLAENALRFFVLLQVLPTLDAEANTSVHPMLVPLLMVVALSCGPAILFAPLIGRIITPTTINSAIIGSAAVSVVAMILGFALPNFWPGALGLLAIAGCFFGPARQQAIVQLQPKLRNSIAVLQMSFVLFGVLGTIGGWLLGANYGYEIRENLFGTPALALGLLIVHMTICLWIRIPAEIVDASGEPASRGFFRDSVRIFRDFDSRLAIGTLMILVMVVLASFVQIITQNPDAGLDFRELANVGFLALGALVASIEPHVHRTRAWIPFGFIGMAVCGLWLLTGSPWTMPAYWFSAGIILVPVLTAWFVGVRPPLRPHGYALLQAMLGITAIATVGTLVLVFPGAGSLEGLTVTQVDDIRVNYLGECRLVLAWAIFGTLVFASVTMFCFYSRPIVESIVNILMIPGYRVETVGPGLEVMPFRGPALILPNHAAWFDPLWLTKVLPCRNTPMMTSSFYDLPVISYLMRRVVQGIRVPDVPFRREAPELQEAIDALHRNDPVVVFPEGYLRRSEAKVLRRFGQGIWQILRAKPDTPIYLCWIEGGWGSWTSFKDGPPMVNKKMDFQLKVQLAFAAPFVVPPEVLESHMRTRVYLMEKLLEVRSLLGLPVLTVDEVNRSGNDESNSGESESNRS</sequence>
<dbReference type="InterPro" id="IPR002123">
    <property type="entry name" value="Plipid/glycerol_acylTrfase"/>
</dbReference>
<keyword evidence="3 6" id="KW-0012">Acyltransferase</keyword>
<evidence type="ECO:0000256" key="3">
    <source>
        <dbReference type="ARBA" id="ARBA00023315"/>
    </source>
</evidence>